<reference evidence="1 2" key="1">
    <citation type="journal article" date="2020" name="BMC Genomics">
        <title>Intraspecific diversification of the crop wild relative Brassica cretica Lam. using demographic model selection.</title>
        <authorList>
            <person name="Kioukis A."/>
            <person name="Michalopoulou V.A."/>
            <person name="Briers L."/>
            <person name="Pirintsos S."/>
            <person name="Studholme D.J."/>
            <person name="Pavlidis P."/>
            <person name="Sarris P.F."/>
        </authorList>
    </citation>
    <scope>NUCLEOTIDE SEQUENCE [LARGE SCALE GENOMIC DNA]</scope>
    <source>
        <strain evidence="2">cv. PFS-1207/04</strain>
    </source>
</reference>
<keyword evidence="2" id="KW-1185">Reference proteome</keyword>
<evidence type="ECO:0000313" key="1">
    <source>
        <dbReference type="EMBL" id="KAF3547495.1"/>
    </source>
</evidence>
<evidence type="ECO:0000313" key="2">
    <source>
        <dbReference type="Proteomes" id="UP000266723"/>
    </source>
</evidence>
<organism evidence="1 2">
    <name type="scientific">Brassica cretica</name>
    <name type="common">Mustard</name>
    <dbReference type="NCBI Taxonomy" id="69181"/>
    <lineage>
        <taxon>Eukaryota</taxon>
        <taxon>Viridiplantae</taxon>
        <taxon>Streptophyta</taxon>
        <taxon>Embryophyta</taxon>
        <taxon>Tracheophyta</taxon>
        <taxon>Spermatophyta</taxon>
        <taxon>Magnoliopsida</taxon>
        <taxon>eudicotyledons</taxon>
        <taxon>Gunneridae</taxon>
        <taxon>Pentapetalae</taxon>
        <taxon>rosids</taxon>
        <taxon>malvids</taxon>
        <taxon>Brassicales</taxon>
        <taxon>Brassicaceae</taxon>
        <taxon>Brassiceae</taxon>
        <taxon>Brassica</taxon>
    </lineage>
</organism>
<dbReference type="Proteomes" id="UP000266723">
    <property type="component" value="Unassembled WGS sequence"/>
</dbReference>
<sequence>MRLYNPDHQENLERTRDGTIWNGRVLRRDASDRDRMVWRLVADVRRGRRTRLLLEFASGLIGNSSWLDMLLNIATWLRMGAGNPGHQENLERTRDGTIWNGRVLRRDASDRDRMVWRLVADVRRGRRTRLLLEFTSGLIENSSCL</sequence>
<gene>
    <name evidence="1" type="ORF">DY000_02009584</name>
</gene>
<protein>
    <submittedName>
        <fullName evidence="1">Uncharacterized protein</fullName>
    </submittedName>
</protein>
<proteinExistence type="predicted"/>
<comment type="caution">
    <text evidence="1">The sequence shown here is derived from an EMBL/GenBank/DDBJ whole genome shotgun (WGS) entry which is preliminary data.</text>
</comment>
<name>A0ABQ7C5L5_BRACR</name>
<dbReference type="EMBL" id="QGKV02000832">
    <property type="protein sequence ID" value="KAF3547495.1"/>
    <property type="molecule type" value="Genomic_DNA"/>
</dbReference>
<accession>A0ABQ7C5L5</accession>